<evidence type="ECO:0000313" key="5">
    <source>
        <dbReference type="EMBL" id="GIJ58374.1"/>
    </source>
</evidence>
<feature type="transmembrane region" description="Helical" evidence="2">
    <location>
        <begin position="104"/>
        <end position="124"/>
    </location>
</feature>
<feature type="transmembrane region" description="Helical" evidence="2">
    <location>
        <begin position="345"/>
        <end position="365"/>
    </location>
</feature>
<feature type="transmembrane region" description="Helical" evidence="2">
    <location>
        <begin position="1297"/>
        <end position="1320"/>
    </location>
</feature>
<feature type="transmembrane region" description="Helical" evidence="2">
    <location>
        <begin position="21"/>
        <end position="39"/>
    </location>
</feature>
<feature type="region of interest" description="Disordered" evidence="1">
    <location>
        <begin position="1389"/>
        <end position="1481"/>
    </location>
</feature>
<evidence type="ECO:0000256" key="2">
    <source>
        <dbReference type="SAM" id="Phobius"/>
    </source>
</evidence>
<feature type="compositionally biased region" description="Basic and acidic residues" evidence="1">
    <location>
        <begin position="1392"/>
        <end position="1402"/>
    </location>
</feature>
<accession>A0A8J4E1U9</accession>
<sequence>MTNRPTARLRGAVDAVRRRPLTVASLLTLVAISFIQRPGRITFDTKLDLTVNPAGLMERSLHLWNPMATSGELQNQAYGYLFPMGPFFAAGQALGVPMWITQRLWCALVLCLAFGGVLLVARALGVGSPGGEPGRPGEPGESGSSALRPADVAQHLGALAYALAPRMLTEIGPVSAEMLPAALLPWVLLPLIRIRAPRRAAALSGLAVLCMGGVNAAIVAAVLVLPALWLLTRPVTRRHLALVAWWIVSIAGCVLWWMLPLVLLGRYSLPFLTYIESAANTTGVVSLFQAVRGTNQWVAYVVEGEPWWPAGFLLVDNPVLMAATMALAAAGLAGLAARGLPERRFLVLGTLAGLTLITVGFVGALDSPLSHATRHLLDGPLAPLRNVHKFEPVLRLPLALGLMHALTRVPAGAFRRVPVRYHRVAQATALLLVTVVAAPAWMIALRPGPGWSDLPGYWRQAAGWLAAQDRDARTLLVPGTGFGQYAWGRTIDEPIQPLAGAPWALRSQVPLGSEGNTRVMDTVEEVLAGGRGSPGLAGYLARNGYSYLLLRNDIDRSRPDIPPITVIRQALARSPGLRLVKEFGPQLAPPDETRSPVDYGEQPPRLIEIYAVGERVPTVRAVPTAEVATVSGGPESLLPLLEQDLISADRPALLAGDRDEDQPQATGPWLVTDGLRRRERNVGRVRDNVSQTFTAAENSRQGRTALDILPFPGEEHQTTAVYQGVRAVTASTAASFADAPTGTEPSRLPFAAIDGDPATAWVSASLDGPVGQWLEVALDTPRRIPEVRLRFVDDVRVGWQVTRFRLTTDRGSVEHDVTPGAEGVYATPAGLATTVRVTVLSVTGGRTTGNVGIHELGLPGVGTSRALRVPVDQSAAADAPGYAFSRGHYPRGACYPAANEGNAVRCDPLLARTGEEAHGLDRLFRTPRPARYGLTVTAVPRPGALPPLVPALLEADASSSLSGDPRVGPFAAIDGDPTTAWLADVGDTAPTLKLFWTDMRSLDRISVRFPGRPVGSRATTIELRTPVGTRTATLRADGSATFDPIVTDKVEIVITGFDSRVLDRRNASQATPGFAEVDLPALAGLRPPFGPDAPLDVPCGRGPVVELDGVRFKTSITGTLDDFRSRRPLPATICDLFAADALDLPAGEHRLHSEPSASFLIQDAALRPVAAGPMSDPPAERATTVTKWTATDRAIRVAAGPRSLLVIPENANPGWRATLGGQPLRATRVDGWQQAWVVPEGEGGLVRLEFTPDRPYRRGLAIGAGAALLVVLFAAVPPLRRPVPSGPAPTRRRIGRYVFTVAVLGLVAALSGVLALVLLIAGALVRQVYPRAMAWIALGGAGVATVVAVAGRLSGHSQNWAYSTVAQAAMLTAVCAGVAAAAIVVPGTPDPDDLRADADEHQQPGGGGGGTGDRGDRPVEPERDEADLDGDGHPHREDRPHVTARDAGEEQQLGNGKQRPGEREQPQGHDLPSVSRTADDR</sequence>
<feature type="transmembrane region" description="Helical" evidence="2">
    <location>
        <begin position="1332"/>
        <end position="1353"/>
    </location>
</feature>
<proteinExistence type="predicted"/>
<dbReference type="RefSeq" id="WP_203998995.1">
    <property type="nucleotide sequence ID" value="NZ_BOPG01000034.1"/>
</dbReference>
<dbReference type="InterPro" id="IPR056997">
    <property type="entry name" value="CBM_AftD"/>
</dbReference>
<evidence type="ECO:0000313" key="6">
    <source>
        <dbReference type="Proteomes" id="UP000612585"/>
    </source>
</evidence>
<dbReference type="InterPro" id="IPR008979">
    <property type="entry name" value="Galactose-bd-like_sf"/>
</dbReference>
<dbReference type="EMBL" id="BOPG01000034">
    <property type="protein sequence ID" value="GIJ58374.1"/>
    <property type="molecule type" value="Genomic_DNA"/>
</dbReference>
<comment type="caution">
    <text evidence="5">The sequence shown here is derived from an EMBL/GenBank/DDBJ whole genome shotgun (WGS) entry which is preliminary data.</text>
</comment>
<dbReference type="SUPFAM" id="SSF49785">
    <property type="entry name" value="Galactose-binding domain-like"/>
    <property type="match status" value="2"/>
</dbReference>
<evidence type="ECO:0000259" key="3">
    <source>
        <dbReference type="Pfam" id="PF11847"/>
    </source>
</evidence>
<feature type="transmembrane region" description="Helical" evidence="2">
    <location>
        <begin position="311"/>
        <end position="333"/>
    </location>
</feature>
<feature type="compositionally biased region" description="Basic and acidic residues" evidence="1">
    <location>
        <begin position="1430"/>
        <end position="1448"/>
    </location>
</feature>
<keyword evidence="2" id="KW-0812">Transmembrane</keyword>
<feature type="transmembrane region" description="Helical" evidence="2">
    <location>
        <begin position="206"/>
        <end position="231"/>
    </location>
</feature>
<keyword evidence="6" id="KW-1185">Reference proteome</keyword>
<feature type="transmembrane region" description="Helical" evidence="2">
    <location>
        <begin position="77"/>
        <end position="97"/>
    </location>
</feature>
<dbReference type="Pfam" id="PF24607">
    <property type="entry name" value="CBM_AftD"/>
    <property type="match status" value="1"/>
</dbReference>
<gene>
    <name evidence="5" type="ORF">Vau01_058900</name>
</gene>
<feature type="transmembrane region" description="Helical" evidence="2">
    <location>
        <begin position="1259"/>
        <end position="1276"/>
    </location>
</feature>
<name>A0A8J4E1U9_9ACTN</name>
<organism evidence="5 6">
    <name type="scientific">Virgisporangium aurantiacum</name>
    <dbReference type="NCBI Taxonomy" id="175570"/>
    <lineage>
        <taxon>Bacteria</taxon>
        <taxon>Bacillati</taxon>
        <taxon>Actinomycetota</taxon>
        <taxon>Actinomycetes</taxon>
        <taxon>Micromonosporales</taxon>
        <taxon>Micromonosporaceae</taxon>
        <taxon>Virgisporangium</taxon>
    </lineage>
</organism>
<feature type="domain" description="Alpha-(1-&gt;3)-arabinofuranosyltransferase N-terminal GT-C" evidence="3">
    <location>
        <begin position="152"/>
        <end position="704"/>
    </location>
</feature>
<protein>
    <submittedName>
        <fullName evidence="5">Coagulation factor 5/8 type</fullName>
    </submittedName>
</protein>
<feature type="domain" description="Arabinofuranosyltransferase D third carbohydrate binding module" evidence="4">
    <location>
        <begin position="959"/>
        <end position="1079"/>
    </location>
</feature>
<dbReference type="Gene3D" id="2.60.120.260">
    <property type="entry name" value="Galactose-binding domain-like"/>
    <property type="match status" value="1"/>
</dbReference>
<feature type="transmembrane region" description="Helical" evidence="2">
    <location>
        <begin position="1365"/>
        <end position="1385"/>
    </location>
</feature>
<keyword evidence="2" id="KW-0472">Membrane</keyword>
<evidence type="ECO:0000256" key="1">
    <source>
        <dbReference type="SAM" id="MobiDB-lite"/>
    </source>
</evidence>
<dbReference type="Proteomes" id="UP000612585">
    <property type="component" value="Unassembled WGS sequence"/>
</dbReference>
<feature type="domain" description="Alpha-(1-&gt;3)-arabinofuranosyltransferase N-terminal GT-C" evidence="3">
    <location>
        <begin position="29"/>
        <end position="130"/>
    </location>
</feature>
<dbReference type="Pfam" id="PF11847">
    <property type="entry name" value="GT-C_AftD"/>
    <property type="match status" value="2"/>
</dbReference>
<evidence type="ECO:0000259" key="4">
    <source>
        <dbReference type="Pfam" id="PF24607"/>
    </source>
</evidence>
<keyword evidence="2" id="KW-1133">Transmembrane helix</keyword>
<feature type="transmembrane region" description="Helical" evidence="2">
    <location>
        <begin position="243"/>
        <end position="264"/>
    </location>
</feature>
<dbReference type="InterPro" id="IPR021798">
    <property type="entry name" value="AftD_N"/>
</dbReference>
<dbReference type="GO" id="GO:0016740">
    <property type="term" value="F:transferase activity"/>
    <property type="evidence" value="ECO:0007669"/>
    <property type="project" value="InterPro"/>
</dbReference>
<reference evidence="5" key="1">
    <citation type="submission" date="2021-01" db="EMBL/GenBank/DDBJ databases">
        <title>Whole genome shotgun sequence of Virgisporangium aurantiacum NBRC 16421.</title>
        <authorList>
            <person name="Komaki H."/>
            <person name="Tamura T."/>
        </authorList>
    </citation>
    <scope>NUCLEOTIDE SEQUENCE</scope>
    <source>
        <strain evidence="5">NBRC 16421</strain>
    </source>
</reference>